<evidence type="ECO:0000256" key="6">
    <source>
        <dbReference type="PIRSR" id="PIRSR001426-1"/>
    </source>
</evidence>
<feature type="binding site" evidence="6">
    <location>
        <position position="122"/>
    </location>
    <ligand>
        <name>Fe(3+)</name>
        <dbReference type="ChEBI" id="CHEBI:29034"/>
    </ligand>
</feature>
<evidence type="ECO:0000256" key="3">
    <source>
        <dbReference type="ARBA" id="ARBA00022723"/>
    </source>
</evidence>
<dbReference type="NCBIfam" id="TIGR01323">
    <property type="entry name" value="nitrile_alph"/>
    <property type="match status" value="1"/>
</dbReference>
<dbReference type="RefSeq" id="WP_269331506.1">
    <property type="nucleotide sequence ID" value="NZ_JAMZFT010000001.1"/>
</dbReference>
<comment type="catalytic activity">
    <reaction evidence="5">
        <text>an aliphatic primary amide = an aliphatic nitrile + H2O</text>
        <dbReference type="Rhea" id="RHEA:12673"/>
        <dbReference type="ChEBI" id="CHEBI:15377"/>
        <dbReference type="ChEBI" id="CHEBI:65285"/>
        <dbReference type="ChEBI" id="CHEBI:80291"/>
        <dbReference type="EC" id="4.2.1.84"/>
    </reaction>
</comment>
<evidence type="ECO:0000313" key="9">
    <source>
        <dbReference type="Proteomes" id="UP001055804"/>
    </source>
</evidence>
<evidence type="ECO:0000313" key="8">
    <source>
        <dbReference type="EMBL" id="MCP1335566.1"/>
    </source>
</evidence>
<gene>
    <name evidence="8" type="primary">nthA</name>
    <name evidence="8" type="ORF">NJQ99_04005</name>
</gene>
<feature type="binding site" evidence="6">
    <location>
        <position position="117"/>
    </location>
    <ligand>
        <name>Fe(3+)</name>
        <dbReference type="ChEBI" id="CHEBI:29034"/>
    </ligand>
</feature>
<dbReference type="Gene3D" id="3.90.330.10">
    <property type="entry name" value="Nitrile hydratase alpha /Thiocyanate hydrolase gamma"/>
    <property type="match status" value="1"/>
</dbReference>
<dbReference type="AlphaFoldDB" id="A0A9J6PBK7"/>
<dbReference type="EMBL" id="JAMZFT010000001">
    <property type="protein sequence ID" value="MCP1335566.1"/>
    <property type="molecule type" value="Genomic_DNA"/>
</dbReference>
<dbReference type="Pfam" id="PF02979">
    <property type="entry name" value="NHase_alpha"/>
    <property type="match status" value="1"/>
</dbReference>
<proteinExistence type="inferred from homology"/>
<keyword evidence="4 8" id="KW-0456">Lyase</keyword>
<protein>
    <recommendedName>
        <fullName evidence="2">nitrile hydratase</fullName>
        <ecNumber evidence="2">4.2.1.84</ecNumber>
    </recommendedName>
</protein>
<keyword evidence="6" id="KW-0408">Iron</keyword>
<name>A0A9J6PBK7_9PROT</name>
<feature type="binding site" evidence="6">
    <location>
        <position position="120"/>
    </location>
    <ligand>
        <name>Fe(3+)</name>
        <dbReference type="ChEBI" id="CHEBI:29034"/>
    </ligand>
</feature>
<dbReference type="EC" id="4.2.1.84" evidence="2"/>
<accession>A0A9J6PBK7</accession>
<reference evidence="8" key="1">
    <citation type="submission" date="2022-06" db="EMBL/GenBank/DDBJ databases">
        <title>Isolation and Genomics of Futiania mangrovii gen. nov., sp. nov., a Rare and Metabolically-versatile member in the Class Alphaproteobacteria.</title>
        <authorList>
            <person name="Liu L."/>
            <person name="Huang W.-C."/>
            <person name="Pan J."/>
            <person name="Li J."/>
            <person name="Huang Y."/>
            <person name="Du H."/>
            <person name="Liu Y."/>
            <person name="Li M."/>
        </authorList>
    </citation>
    <scope>NUCLEOTIDE SEQUENCE</scope>
    <source>
        <strain evidence="8">FT118</strain>
    </source>
</reference>
<sequence length="219" mass="24314">MGDHHHHDHDHDHAPIEEVAAAPIEDRILETAIRELLIEKGVISAEDVHRQIDIVDSRNPALGARVVARAWTDPDFKERLLAHPLKTIQDTFGMDMTTPLELVVLENTPEVHNVVVCTLCSCYPRMLLGIPPAWYKAVDYRSRVVREPRAVLAEFGVTLPDAQEVRVSDSTADLRFLVLPARPEGTEGWSEEALAAIVTRDCMIGTGLPDPAVKRDEAA</sequence>
<evidence type="ECO:0000259" key="7">
    <source>
        <dbReference type="Pfam" id="PF02979"/>
    </source>
</evidence>
<evidence type="ECO:0000256" key="5">
    <source>
        <dbReference type="ARBA" id="ARBA00044877"/>
    </source>
</evidence>
<organism evidence="8 9">
    <name type="scientific">Futiania mangrovi</name>
    <dbReference type="NCBI Taxonomy" id="2959716"/>
    <lineage>
        <taxon>Bacteria</taxon>
        <taxon>Pseudomonadati</taxon>
        <taxon>Pseudomonadota</taxon>
        <taxon>Alphaproteobacteria</taxon>
        <taxon>Futianiales</taxon>
        <taxon>Futianiaceae</taxon>
        <taxon>Futiania</taxon>
    </lineage>
</organism>
<dbReference type="InterPro" id="IPR036648">
    <property type="entry name" value="CN_Hdrase_a/SCN_Hdrase_g_sf"/>
</dbReference>
<dbReference type="GO" id="GO:0018822">
    <property type="term" value="F:nitrile hydratase activity"/>
    <property type="evidence" value="ECO:0007669"/>
    <property type="project" value="UniProtKB-EC"/>
</dbReference>
<feature type="domain" description="Nitrile hydratase alpha/Thiocyanate hydrolase gamma" evidence="7">
    <location>
        <begin position="29"/>
        <end position="206"/>
    </location>
</feature>
<evidence type="ECO:0000256" key="1">
    <source>
        <dbReference type="ARBA" id="ARBA00009363"/>
    </source>
</evidence>
<keyword evidence="3 6" id="KW-0479">Metal-binding</keyword>
<comment type="caution">
    <text evidence="8">The sequence shown here is derived from an EMBL/GenBank/DDBJ whole genome shotgun (WGS) entry which is preliminary data.</text>
</comment>
<dbReference type="InterPro" id="IPR018141">
    <property type="entry name" value="Nitrile_hydratase_asu"/>
</dbReference>
<dbReference type="GO" id="GO:0046914">
    <property type="term" value="F:transition metal ion binding"/>
    <property type="evidence" value="ECO:0007669"/>
    <property type="project" value="InterPro"/>
</dbReference>
<dbReference type="PIRSF" id="PIRSF001426">
    <property type="entry name" value="NHase_alpha"/>
    <property type="match status" value="1"/>
</dbReference>
<dbReference type="InterPro" id="IPR023900">
    <property type="entry name" value="CN_Hdrtase_asu/SCN_Hdrlase_gsu"/>
</dbReference>
<dbReference type="Proteomes" id="UP001055804">
    <property type="component" value="Unassembled WGS sequence"/>
</dbReference>
<dbReference type="InterPro" id="IPR004232">
    <property type="entry name" value="CN_Hdrtase_a/SCN_Hdrlase_g"/>
</dbReference>
<keyword evidence="9" id="KW-1185">Reference proteome</keyword>
<comment type="similarity">
    <text evidence="1">Belongs to the nitrile hydratase subunit alpha family.</text>
</comment>
<evidence type="ECO:0000256" key="4">
    <source>
        <dbReference type="ARBA" id="ARBA00023239"/>
    </source>
</evidence>
<evidence type="ECO:0000256" key="2">
    <source>
        <dbReference type="ARBA" id="ARBA00013079"/>
    </source>
</evidence>
<feature type="binding site" evidence="6">
    <location>
        <position position="121"/>
    </location>
    <ligand>
        <name>Fe(3+)</name>
        <dbReference type="ChEBI" id="CHEBI:29034"/>
    </ligand>
</feature>
<dbReference type="SUPFAM" id="SSF56209">
    <property type="entry name" value="Nitrile hydratase alpha chain"/>
    <property type="match status" value="1"/>
</dbReference>